<feature type="transmembrane region" description="Helical" evidence="10">
    <location>
        <begin position="606"/>
        <end position="627"/>
    </location>
</feature>
<dbReference type="InterPro" id="IPR049142">
    <property type="entry name" value="MS_channel_1st"/>
</dbReference>
<evidence type="ECO:0000256" key="5">
    <source>
        <dbReference type="ARBA" id="ARBA00022729"/>
    </source>
</evidence>
<evidence type="ECO:0000259" key="15">
    <source>
        <dbReference type="Pfam" id="PF21088"/>
    </source>
</evidence>
<evidence type="ECO:0000313" key="17">
    <source>
        <dbReference type="Proteomes" id="UP000010164"/>
    </source>
</evidence>
<feature type="transmembrane region" description="Helical" evidence="10">
    <location>
        <begin position="487"/>
        <end position="503"/>
    </location>
</feature>
<evidence type="ECO:0000256" key="9">
    <source>
        <dbReference type="SAM" id="MobiDB-lite"/>
    </source>
</evidence>
<gene>
    <name evidence="16" type="ORF">A11A3_01937</name>
</gene>
<proteinExistence type="inferred from homology"/>
<evidence type="ECO:0000256" key="6">
    <source>
        <dbReference type="ARBA" id="ARBA00022989"/>
    </source>
</evidence>
<evidence type="ECO:0008006" key="18">
    <source>
        <dbReference type="Google" id="ProtNLM"/>
    </source>
</evidence>
<protein>
    <recommendedName>
        <fullName evidence="18">Mechanosensitive channel MscK</fullName>
    </recommendedName>
</protein>
<organism evidence="16 17">
    <name type="scientific">Alcanivorax hongdengensis A-11-3</name>
    <dbReference type="NCBI Taxonomy" id="1177179"/>
    <lineage>
        <taxon>Bacteria</taxon>
        <taxon>Pseudomonadati</taxon>
        <taxon>Pseudomonadota</taxon>
        <taxon>Gammaproteobacteria</taxon>
        <taxon>Oceanospirillales</taxon>
        <taxon>Alcanivoracaceae</taxon>
        <taxon>Alcanivorax</taxon>
    </lineage>
</organism>
<dbReference type="Pfam" id="PF00924">
    <property type="entry name" value="MS_channel_2nd"/>
    <property type="match status" value="1"/>
</dbReference>
<evidence type="ECO:0000256" key="4">
    <source>
        <dbReference type="ARBA" id="ARBA00022692"/>
    </source>
</evidence>
<feature type="domain" description="Mechanosensitive ion channel MscS" evidence="11">
    <location>
        <begin position="911"/>
        <end position="976"/>
    </location>
</feature>
<keyword evidence="3" id="KW-1003">Cell membrane</keyword>
<dbReference type="InterPro" id="IPR049278">
    <property type="entry name" value="MS_channel_C"/>
</dbReference>
<dbReference type="OrthoDB" id="9799209at2"/>
<dbReference type="Pfam" id="PF21082">
    <property type="entry name" value="MS_channel_3rd"/>
    <property type="match status" value="1"/>
</dbReference>
<evidence type="ECO:0000256" key="3">
    <source>
        <dbReference type="ARBA" id="ARBA00022475"/>
    </source>
</evidence>
<evidence type="ECO:0000256" key="10">
    <source>
        <dbReference type="SAM" id="Phobius"/>
    </source>
</evidence>
<feature type="domain" description="Mechanosensitive ion channel transmembrane helices 2/3" evidence="15">
    <location>
        <begin position="868"/>
        <end position="909"/>
    </location>
</feature>
<dbReference type="InterPro" id="IPR011014">
    <property type="entry name" value="MscS_channel_TM-2"/>
</dbReference>
<keyword evidence="17" id="KW-1185">Reference proteome</keyword>
<evidence type="ECO:0000259" key="13">
    <source>
        <dbReference type="Pfam" id="PF12795"/>
    </source>
</evidence>
<dbReference type="Proteomes" id="UP000010164">
    <property type="component" value="Unassembled WGS sequence"/>
</dbReference>
<feature type="transmembrane region" description="Helical" evidence="10">
    <location>
        <begin position="562"/>
        <end position="586"/>
    </location>
</feature>
<feature type="transmembrane region" description="Helical" evidence="10">
    <location>
        <begin position="533"/>
        <end position="556"/>
    </location>
</feature>
<dbReference type="Pfam" id="PF12795">
    <property type="entry name" value="MscS_porin"/>
    <property type="match status" value="1"/>
</dbReference>
<dbReference type="InterPro" id="IPR011066">
    <property type="entry name" value="MscS_channel_C_sf"/>
</dbReference>
<keyword evidence="6 10" id="KW-1133">Transmembrane helix</keyword>
<dbReference type="Gene3D" id="1.10.287.1260">
    <property type="match status" value="1"/>
</dbReference>
<evidence type="ECO:0000259" key="12">
    <source>
        <dbReference type="Pfam" id="PF12794"/>
    </source>
</evidence>
<feature type="transmembrane region" description="Helical" evidence="10">
    <location>
        <begin position="639"/>
        <end position="659"/>
    </location>
</feature>
<dbReference type="GO" id="GO:0008381">
    <property type="term" value="F:mechanosensitive monoatomic ion channel activity"/>
    <property type="evidence" value="ECO:0007669"/>
    <property type="project" value="UniProtKB-ARBA"/>
</dbReference>
<feature type="transmembrane region" description="Helical" evidence="10">
    <location>
        <begin position="671"/>
        <end position="696"/>
    </location>
</feature>
<comment type="subcellular location">
    <subcellularLocation>
        <location evidence="1">Cell membrane</location>
        <topology evidence="1">Multi-pass membrane protein</topology>
    </subcellularLocation>
</comment>
<feature type="domain" description="Mechanosensitive ion channel MscS porin" evidence="13">
    <location>
        <begin position="41"/>
        <end position="271"/>
    </location>
</feature>
<dbReference type="STRING" id="1177179.A11A3_01937"/>
<dbReference type="Gene3D" id="2.30.30.60">
    <property type="match status" value="1"/>
</dbReference>
<evidence type="ECO:0000256" key="2">
    <source>
        <dbReference type="ARBA" id="ARBA00008017"/>
    </source>
</evidence>
<dbReference type="SUPFAM" id="SSF82689">
    <property type="entry name" value="Mechanosensitive channel protein MscS (YggB), C-terminal domain"/>
    <property type="match status" value="1"/>
</dbReference>
<dbReference type="RefSeq" id="WP_008927576.1">
    <property type="nucleotide sequence ID" value="NZ_AMRJ01000002.1"/>
</dbReference>
<feature type="transmembrane region" description="Helical" evidence="10">
    <location>
        <begin position="827"/>
        <end position="848"/>
    </location>
</feature>
<dbReference type="PANTHER" id="PTHR30347:SF1">
    <property type="entry name" value="MECHANOSENSITIVE CHANNEL MSCK"/>
    <property type="match status" value="1"/>
</dbReference>
<dbReference type="PROSITE" id="PS01246">
    <property type="entry name" value="UPF0003"/>
    <property type="match status" value="1"/>
</dbReference>
<dbReference type="GO" id="GO:0009992">
    <property type="term" value="P:intracellular water homeostasis"/>
    <property type="evidence" value="ECO:0007669"/>
    <property type="project" value="TreeGrafter"/>
</dbReference>
<reference evidence="16 17" key="1">
    <citation type="journal article" date="2012" name="J. Bacteriol.">
        <title>Genome Sequence of the Alkane-Degrading Bacterium Alcanivorax hongdengensis Type Strain A-11-3.</title>
        <authorList>
            <person name="Lai Q."/>
            <person name="Shao Z."/>
        </authorList>
    </citation>
    <scope>NUCLEOTIDE SEQUENCE [LARGE SCALE GENOMIC DNA]</scope>
    <source>
        <strain evidence="16 17">A-11-3</strain>
    </source>
</reference>
<sequence length="1102" mass="123837">MDQRRGWVFILLLLALPLSGWAQTFGLPGISDLEKQISDNQQSKDATGNQDEKQQELEQALKFRQEIDDNNKQIKSLKQDAEKTPVNLARLNRDLEDTDQQLDVDWQQRYQDLSLQKLVEELIDQLDALEQNQSKLADVNSQLTHEQTLPEHAQTDISHALNRMADIRSELNVSGADDAIGQEKQQRLNTELNALQTRIDLRNQELAVSGKKQDVARLQKRYLEDQEKLIEKRLNALEPLINQRRANQLAAQEKQSGQTLPASLSDNPRIQEELAVNQKLRESLSKINNDVSELLRDAIDTKTQLDKARSLASTVKDQIDMLDGSLLLSRVLYEQQKSLPQVPVSNELDKEISDTRLKQFDINQQRQELAARDVPDTGKDGKPLDKELIKTLSLLRGDRLELYSQLDQELGRKLTILVRTQLNQKQLRDIAENLHNTISEQTFWMPSTQPITFSWIAQLPGQIVDQVQNIPWQDLVEGATRLLRTKWYWLLVALLPAAVLLLLRGKIRRRIKVLNQDVGFLRRDSQGHTPGSIALLALTAAPGPAVLAMLGLGLWLQPGQLATVFGAALTKIALLWIVVELAYRLLSPRGIAQRHFRWDEASNLILRRRLMITGVAIVPMACIIAFGEQWPAQLSNDRIGLLVMLACLLVISITLPSAARTYTRSHGNKAIRYLVNTLFAAAPLVLVVLIGIGYYYTAVRLTGRTIDSFYLLMLWIVLDASAVRGLAVAAQRLAYRRAVAQRQAESKDNSASEAVEVEEPQMDLRQVNQQSLRLIRLALAAGIGLLLYWVWADILHAFSYTENIVLWQTTEGSGATSGYVPISLGDVIGSLIVGIITFLLASNLPGLLEVLVLSRFELRQGTSYATRTLLSYVIVATGLMIALGTLGLSWDKLQWLVAALGVGLGFGLQEIFANFISGIIILFERPIRIGDVITIGNLDGTVSRIRIRATTIIDFDRKEIIVPNKVFVTERLINWSLSDTVTRIVLKIGFAYGSDLQKCRDIMLKAARDHRLVLRDPEPLVFFMGFGASTLDHELRVHVNDIGDRLVATDELNRHIDTLCREQGVEIAFSQLDVHIRHHSGDELCIEDKKPKPPKDGEDQNH</sequence>
<feature type="transmembrane region" description="Helical" evidence="10">
    <location>
        <begin position="869"/>
        <end position="890"/>
    </location>
</feature>
<dbReference type="FunFam" id="1.10.287.1260:FF:000002">
    <property type="entry name" value="Potassium efflux system KefA"/>
    <property type="match status" value="1"/>
</dbReference>
<dbReference type="InterPro" id="IPR006685">
    <property type="entry name" value="MscS_channel_2nd"/>
</dbReference>
<dbReference type="InterPro" id="IPR025692">
    <property type="entry name" value="MscS_IM_dom1"/>
</dbReference>
<dbReference type="GO" id="GO:0005886">
    <property type="term" value="C:plasma membrane"/>
    <property type="evidence" value="ECO:0007669"/>
    <property type="project" value="UniProtKB-SubCell"/>
</dbReference>
<feature type="domain" description="Mechanosensitive ion channel inner membrane" evidence="12">
    <location>
        <begin position="489"/>
        <end position="807"/>
    </location>
</feature>
<keyword evidence="5" id="KW-0732">Signal</keyword>
<dbReference type="InterPro" id="IPR010920">
    <property type="entry name" value="LSM_dom_sf"/>
</dbReference>
<feature type="transmembrane region" description="Helical" evidence="10">
    <location>
        <begin position="708"/>
        <end position="727"/>
    </location>
</feature>
<keyword evidence="8" id="KW-0175">Coiled coil</keyword>
<feature type="transmembrane region" description="Helical" evidence="10">
    <location>
        <begin position="896"/>
        <end position="923"/>
    </location>
</feature>
<dbReference type="PANTHER" id="PTHR30347">
    <property type="entry name" value="POTASSIUM CHANNEL RELATED"/>
    <property type="match status" value="1"/>
</dbReference>
<feature type="coiled-coil region" evidence="8">
    <location>
        <begin position="270"/>
        <end position="297"/>
    </location>
</feature>
<dbReference type="InterPro" id="IPR006686">
    <property type="entry name" value="MscS_channel_CS"/>
</dbReference>
<dbReference type="EMBL" id="AMRJ01000002">
    <property type="protein sequence ID" value="EKF75592.1"/>
    <property type="molecule type" value="Genomic_DNA"/>
</dbReference>
<dbReference type="Pfam" id="PF12794">
    <property type="entry name" value="MscS_TM"/>
    <property type="match status" value="1"/>
</dbReference>
<keyword evidence="4 10" id="KW-0812">Transmembrane</keyword>
<dbReference type="Gene3D" id="3.30.70.100">
    <property type="match status" value="1"/>
</dbReference>
<name>L0WHH3_9GAMM</name>
<feature type="coiled-coil region" evidence="8">
    <location>
        <begin position="112"/>
        <end position="146"/>
    </location>
</feature>
<feature type="coiled-coil region" evidence="8">
    <location>
        <begin position="185"/>
        <end position="221"/>
    </location>
</feature>
<dbReference type="InterPro" id="IPR024393">
    <property type="entry name" value="MscS_porin"/>
</dbReference>
<accession>L0WHH3</accession>
<dbReference type="eggNOG" id="COG3264">
    <property type="taxonomic scope" value="Bacteria"/>
</dbReference>
<dbReference type="NCBIfam" id="NF008438">
    <property type="entry name" value="PRK11281.1"/>
    <property type="match status" value="1"/>
</dbReference>
<evidence type="ECO:0000256" key="7">
    <source>
        <dbReference type="ARBA" id="ARBA00023136"/>
    </source>
</evidence>
<evidence type="ECO:0000256" key="8">
    <source>
        <dbReference type="SAM" id="Coils"/>
    </source>
</evidence>
<dbReference type="eggNOG" id="COG1196">
    <property type="taxonomic scope" value="Bacteria"/>
</dbReference>
<dbReference type="PATRIC" id="fig|1177179.3.peg.381"/>
<feature type="region of interest" description="Disordered" evidence="9">
    <location>
        <begin position="248"/>
        <end position="267"/>
    </location>
</feature>
<dbReference type="InterPro" id="IPR023408">
    <property type="entry name" value="MscS_beta-dom_sf"/>
</dbReference>
<evidence type="ECO:0000313" key="16">
    <source>
        <dbReference type="EMBL" id="EKF75592.1"/>
    </source>
</evidence>
<feature type="transmembrane region" description="Helical" evidence="10">
    <location>
        <begin position="774"/>
        <end position="791"/>
    </location>
</feature>
<dbReference type="CDD" id="cd06174">
    <property type="entry name" value="MFS"/>
    <property type="match status" value="1"/>
</dbReference>
<dbReference type="AlphaFoldDB" id="L0WHH3"/>
<evidence type="ECO:0000259" key="14">
    <source>
        <dbReference type="Pfam" id="PF21082"/>
    </source>
</evidence>
<comment type="caution">
    <text evidence="16">The sequence shown here is derived from an EMBL/GenBank/DDBJ whole genome shotgun (WGS) entry which is preliminary data.</text>
</comment>
<evidence type="ECO:0000259" key="11">
    <source>
        <dbReference type="Pfam" id="PF00924"/>
    </source>
</evidence>
<dbReference type="Pfam" id="PF21088">
    <property type="entry name" value="MS_channel_1st"/>
    <property type="match status" value="1"/>
</dbReference>
<dbReference type="SUPFAM" id="SSF50182">
    <property type="entry name" value="Sm-like ribonucleoproteins"/>
    <property type="match status" value="1"/>
</dbReference>
<evidence type="ECO:0000256" key="1">
    <source>
        <dbReference type="ARBA" id="ARBA00004651"/>
    </source>
</evidence>
<dbReference type="InterPro" id="IPR052702">
    <property type="entry name" value="MscS-like_channel"/>
</dbReference>
<feature type="domain" description="Mechanosensitive ion channel MscS C-terminal" evidence="14">
    <location>
        <begin position="984"/>
        <end position="1067"/>
    </location>
</feature>
<comment type="similarity">
    <text evidence="2">Belongs to the MscS (TC 1.A.23) family.</text>
</comment>
<keyword evidence="7 10" id="KW-0472">Membrane</keyword>
<dbReference type="SUPFAM" id="SSF82861">
    <property type="entry name" value="Mechanosensitive channel protein MscS (YggB), transmembrane region"/>
    <property type="match status" value="1"/>
</dbReference>